<evidence type="ECO:0000256" key="1">
    <source>
        <dbReference type="ARBA" id="ARBA00004613"/>
    </source>
</evidence>
<gene>
    <name evidence="5" type="ORF">GK108_30705</name>
</gene>
<dbReference type="NCBIfam" id="TIGR01451">
    <property type="entry name" value="B_ant_repeat"/>
    <property type="match status" value="1"/>
</dbReference>
<dbReference type="Gene3D" id="2.60.40.10">
    <property type="entry name" value="Immunoglobulins"/>
    <property type="match status" value="2"/>
</dbReference>
<name>A0A6L9LQN6_9BACT</name>
<protein>
    <recommendedName>
        <fullName evidence="4">SD-repeat containing protein B domain-containing protein</fullName>
    </recommendedName>
</protein>
<feature type="domain" description="SD-repeat containing protein B" evidence="4">
    <location>
        <begin position="888"/>
        <end position="1011"/>
    </location>
</feature>
<dbReference type="InterPro" id="IPR033764">
    <property type="entry name" value="Sdr_B"/>
</dbReference>
<evidence type="ECO:0000259" key="4">
    <source>
        <dbReference type="Pfam" id="PF17210"/>
    </source>
</evidence>
<dbReference type="InterPro" id="IPR013783">
    <property type="entry name" value="Ig-like_fold"/>
</dbReference>
<dbReference type="RefSeq" id="WP_163955421.1">
    <property type="nucleotide sequence ID" value="NZ_JAAFZH010000029.1"/>
</dbReference>
<reference evidence="5 6" key="1">
    <citation type="submission" date="2020-02" db="EMBL/GenBank/DDBJ databases">
        <title>Draft genome sequence of two Spirosoma agri KCTC 52727 and Spirosoma terrae KCTC 52035.</title>
        <authorList>
            <person name="Rojas J."/>
            <person name="Ambika Manirajan B."/>
            <person name="Suarez C."/>
            <person name="Ratering S."/>
            <person name="Schnell S."/>
        </authorList>
    </citation>
    <scope>NUCLEOTIDE SEQUENCE [LARGE SCALE GENOMIC DNA]</scope>
    <source>
        <strain evidence="5 6">KCTC 52035</strain>
    </source>
</reference>
<dbReference type="SUPFAM" id="SSF117074">
    <property type="entry name" value="Hypothetical protein PA1324"/>
    <property type="match status" value="1"/>
</dbReference>
<organism evidence="5 6">
    <name type="scientific">Spirosoma terrae</name>
    <dbReference type="NCBI Taxonomy" id="1968276"/>
    <lineage>
        <taxon>Bacteria</taxon>
        <taxon>Pseudomonadati</taxon>
        <taxon>Bacteroidota</taxon>
        <taxon>Cytophagia</taxon>
        <taxon>Cytophagales</taxon>
        <taxon>Cytophagaceae</taxon>
        <taxon>Spirosoma</taxon>
    </lineage>
</organism>
<keyword evidence="3" id="KW-0732">Signal</keyword>
<dbReference type="EMBL" id="JAAFZH010000029">
    <property type="protein sequence ID" value="NDU99289.1"/>
    <property type="molecule type" value="Genomic_DNA"/>
</dbReference>
<evidence type="ECO:0000256" key="2">
    <source>
        <dbReference type="ARBA" id="ARBA00022525"/>
    </source>
</evidence>
<keyword evidence="2" id="KW-0964">Secreted</keyword>
<dbReference type="Proteomes" id="UP000474175">
    <property type="component" value="Unassembled WGS sequence"/>
</dbReference>
<dbReference type="GO" id="GO:0005576">
    <property type="term" value="C:extracellular region"/>
    <property type="evidence" value="ECO:0007669"/>
    <property type="project" value="UniProtKB-SubCell"/>
</dbReference>
<sequence>MLLSSTKSNTAFFGLIWFVALLLTSFQTKAQVTLSLEYTEQNNTTTMLAGNQLSMQMKYSASSTTTSITGAKMVLNLPDQIVAADSYVGTVHAPVSNFVFTNTPGAKKLTITFISPLPSGSNGTLGVRLFTANGNVPDGTVLPTTAEFTSDGGYTSGPQNYSVTLTTGNPMICGQKTLQAQASVDNNTTYLIRISGRVSTNEYITYGYLNSTNITVQDTLPAGAVFVSAELRRNNTVVPTTITESGGIVTAAIPNLNAVRNGISWTAPMYVLYIKVRYNTADGFAVGQTVSNRAGITFTPFGGTPIHVSHGMQLDPDACVNDLNETSTLTNPNVQATFSKGLDYGQSTTVLAGQTISYCLNFNNSGNVELENVELIEDIPVALRYAGRSGNTNALSRIEYQTNVSSTWQPLTVSGPGPIAGDPSVYYTRLKFVLISPFPANTTLAQYATSNANCLEVQFTRAPNVADNTVVTNCASWTSSTPNIPASRTSCATSVTLAPAQTTAQAFIRTTHTPACSGPYPIGQIFTQAGSLSALTSGAGIENPVLMMFPEPAGYFEYVPNSASVVTASTSLTVTPTFEYIPNYAGTGRPLLRWTYPAGTILPSGDGITVRAQFRLTNIGITGHVLNFLTSGSNIGAYTHYNGSAPTTQIDQYDLNNNGRTTDTLGKQPTSYWSCGIAARSSASMESIKWVKGQLDRDYSRYPASGLTVRGGKADYKLIVKNTGNIPMKNVAIVDILPFVNDKGVIDLSNRNSEWRPNLADPITAPAGVTVYYSTAQNPCRDEMKAASDPSPFPTGCTPPNWATVPPTDITTVQSLKFDFGTIIVNPGDSLELTWPMRAPIDAPANGEIAWNSFGFVATRTDNNVALLAAEPIKVGIELAAPAPAYYGDFVWYDTNHNGLQDAGEQGVDGVKVILFQDNGDNVANPATDTEIAFTITGNGGKYLFPNLTPGNYYAVFFPPASYSVSPANQGSNDAIDSDGTLTTYQGAPAYITSITTLDALEEDLTWDLGIYCGITPSVTSNSPVSIGSTISLTASGGATYNWTGPNNFVSTSANPTIPNATTVNAGTYKVNVNSAEGCYASLLVDVLVQNCVKPNAGSDIRICAPITSATAVAAAAGQAWAAQAGNPTSATITQSGQITGMSVNGTYKFILSEGVGCSDTVQVIRGGLSLAVTPGTCNTATNQYNVTGTVSLTGAQTGTLTITDGVVSTTAAVTTSTTAVSFSLVGLATGSGSHTVNATLSNCGTASATYAAPASCSVNVAISATPGACVPATNQYTMTGTLSLTNAIAGTATITDGTATTTVSVSAGATSVPYTLPGLNSGTGSHTVTVSYAGKTASVTYSAPASCTVAPPCALSVVVTPGVCNSATNQYSLTGSVSAVNASGSQLVTVTDGTRSTTLTLTGNGPASFTLTGLSSDGTIHSVVASATSCGQTSTTYTAPASCTLGIALSVTPGVCQSATNGYTITGTLSLTNATSSTATITDGAVSTTVTVTAGATSVPYSLTGLTSGTGSHTVTVTFAGKTASATYTAPAACEGCPPAKCVPIVIRRIH</sequence>
<dbReference type="InterPro" id="IPR047589">
    <property type="entry name" value="DUF11_rpt"/>
</dbReference>
<evidence type="ECO:0000313" key="6">
    <source>
        <dbReference type="Proteomes" id="UP000474175"/>
    </source>
</evidence>
<evidence type="ECO:0000313" key="5">
    <source>
        <dbReference type="EMBL" id="NDU99289.1"/>
    </source>
</evidence>
<comment type="subcellular location">
    <subcellularLocation>
        <location evidence="1">Secreted</location>
    </subcellularLocation>
</comment>
<evidence type="ECO:0000256" key="3">
    <source>
        <dbReference type="ARBA" id="ARBA00022729"/>
    </source>
</evidence>
<accession>A0A6L9LQN6</accession>
<dbReference type="Pfam" id="PF17210">
    <property type="entry name" value="SdrD_B"/>
    <property type="match status" value="1"/>
</dbReference>
<proteinExistence type="predicted"/>
<keyword evidence="6" id="KW-1185">Reference proteome</keyword>
<comment type="caution">
    <text evidence="5">The sequence shown here is derived from an EMBL/GenBank/DDBJ whole genome shotgun (WGS) entry which is preliminary data.</text>
</comment>